<keyword evidence="5" id="KW-1185">Reference proteome</keyword>
<dbReference type="PROSITE" id="PS51755">
    <property type="entry name" value="OMPR_PHOB"/>
    <property type="match status" value="1"/>
</dbReference>
<name>A0ABM9A0E2_9VIBR</name>
<keyword evidence="1 2" id="KW-0238">DNA-binding</keyword>
<evidence type="ECO:0000259" key="3">
    <source>
        <dbReference type="PROSITE" id="PS51755"/>
    </source>
</evidence>
<protein>
    <recommendedName>
        <fullName evidence="3">OmpR/PhoB-type domain-containing protein</fullName>
    </recommendedName>
</protein>
<accession>A0ABM9A0E2</accession>
<dbReference type="InterPro" id="IPR011990">
    <property type="entry name" value="TPR-like_helical_dom_sf"/>
</dbReference>
<dbReference type="SUPFAM" id="SSF48452">
    <property type="entry name" value="TPR-like"/>
    <property type="match status" value="1"/>
</dbReference>
<dbReference type="SMART" id="SM00862">
    <property type="entry name" value="Trans_reg_C"/>
    <property type="match status" value="1"/>
</dbReference>
<feature type="domain" description="OmpR/PhoB-type" evidence="3">
    <location>
        <begin position="6"/>
        <end position="101"/>
    </location>
</feature>
<dbReference type="SUPFAM" id="SSF52540">
    <property type="entry name" value="P-loop containing nucleoside triphosphate hydrolases"/>
    <property type="match status" value="1"/>
</dbReference>
<evidence type="ECO:0000313" key="4">
    <source>
        <dbReference type="EMBL" id="CAH0536932.1"/>
    </source>
</evidence>
<sequence>MAILEQHTYTFGHWRIDLNERKLFKESKPVVLTDRAFDVLHQLVAAKGNLVTKDELLELVWRGVVVEENSLQAQISAIRKALGTDRAMLVTEFGRGYRFLSVSNALEDNAVKSCELPISQHEQTTLIGRNRATYELETLVKNYDLVTVTGTGGIGKTSLVIAVKKLLEESQTLVWLVELASLADDRMLKLAIANCFNLDSDIDQASSGDLRAISRLQGVLILDNCEHLIDGVARLVDLLRGIAPNLKIVTTSQEALRVSGEQLYKLSPLDETPAAALFLARSRAIKHDFSPSEEDQATIAAICCRLDGLPLAIELAAARLTSETVSEIHEGLSERFNCLVTGKRTSLARHRTLFATIEWSYNLLTTEEKQFFQRLSIFAKKFNKNLAGELFARFNLTKWQISNLLHGLVEKSLLQTETVANQTRYFFLESIRCYSMDLLQDTGELECLRRELAEVCCNETEKASIESLKLPSKVWQEKHSILLAEIRSTLDWSLHRPEHLHLGVQLLEHATPFWITFSLYDECRHYIEPLLDKNITISELQEMYLNSSLGKSLSWSKGPIVKTGQCWHKALESAEKFEDKETQLQACYGLWLYYLRSGDIQRSLDYADLMTKKADLFNDRDALETAKRIQGSSSLFLGELEQAQQRLSQSVEYFSKSRSSLPYRFGLDQLVAAQAFLSRTLWVLGQTVAAKQLASDSVSRAKELDHISSLCCALAEGECAVASLNKDYSSLRSLALELKETSSNSNLAFWKAYADIYLIWESVRGNQHSADLALVADKLNSIKLSNLHWSYTTLIVEIWSELNYKDQLEATLLTDNQLMDQYWAASMFLGIQASCLLTKGDLNLMRDKLNVAVDVAEEQGAKALLLRALISQYHSMHEQVESEAVLQKIEQCLESVDADKQNQYVLEAHKILAQRKG</sequence>
<dbReference type="InterPro" id="IPR036388">
    <property type="entry name" value="WH-like_DNA-bd_sf"/>
</dbReference>
<dbReference type="PRINTS" id="PR00364">
    <property type="entry name" value="DISEASERSIST"/>
</dbReference>
<evidence type="ECO:0000313" key="5">
    <source>
        <dbReference type="Proteomes" id="UP000838748"/>
    </source>
</evidence>
<evidence type="ECO:0000256" key="1">
    <source>
        <dbReference type="ARBA" id="ARBA00023125"/>
    </source>
</evidence>
<dbReference type="Gene3D" id="1.10.10.10">
    <property type="entry name" value="Winged helix-like DNA-binding domain superfamily/Winged helix DNA-binding domain"/>
    <property type="match status" value="1"/>
</dbReference>
<dbReference type="Gene3D" id="1.25.40.10">
    <property type="entry name" value="Tetratricopeptide repeat domain"/>
    <property type="match status" value="1"/>
</dbReference>
<proteinExistence type="predicted"/>
<dbReference type="Pfam" id="PF00486">
    <property type="entry name" value="Trans_reg_C"/>
    <property type="match status" value="1"/>
</dbReference>
<reference evidence="4" key="1">
    <citation type="submission" date="2021-11" db="EMBL/GenBank/DDBJ databases">
        <authorList>
            <person name="Rodrigo-Torres L."/>
            <person name="Arahal R. D."/>
            <person name="Lucena T."/>
        </authorList>
    </citation>
    <scope>NUCLEOTIDE SEQUENCE</scope>
    <source>
        <strain evidence="4">CECT 7928</strain>
    </source>
</reference>
<dbReference type="InterPro" id="IPR001867">
    <property type="entry name" value="OmpR/PhoB-type_DNA-bd"/>
</dbReference>
<dbReference type="RefSeq" id="WP_237360199.1">
    <property type="nucleotide sequence ID" value="NZ_CAKLDM010000001.1"/>
</dbReference>
<evidence type="ECO:0000256" key="2">
    <source>
        <dbReference type="PROSITE-ProRule" id="PRU01091"/>
    </source>
</evidence>
<dbReference type="EMBL" id="CAKLDM010000001">
    <property type="protein sequence ID" value="CAH0536932.1"/>
    <property type="molecule type" value="Genomic_DNA"/>
</dbReference>
<feature type="DNA-binding region" description="OmpR/PhoB-type" evidence="2">
    <location>
        <begin position="6"/>
        <end position="101"/>
    </location>
</feature>
<comment type="caution">
    <text evidence="4">The sequence shown here is derived from an EMBL/GenBank/DDBJ whole genome shotgun (WGS) entry which is preliminary data.</text>
</comment>
<organism evidence="4 5">
    <name type="scientific">Vibrio marisflavi CECT 7928</name>
    <dbReference type="NCBI Taxonomy" id="634439"/>
    <lineage>
        <taxon>Bacteria</taxon>
        <taxon>Pseudomonadati</taxon>
        <taxon>Pseudomonadota</taxon>
        <taxon>Gammaproteobacteria</taxon>
        <taxon>Vibrionales</taxon>
        <taxon>Vibrionaceae</taxon>
        <taxon>Vibrio</taxon>
    </lineage>
</organism>
<dbReference type="InterPro" id="IPR027417">
    <property type="entry name" value="P-loop_NTPase"/>
</dbReference>
<dbReference type="PANTHER" id="PTHR47691:SF3">
    <property type="entry name" value="HTH-TYPE TRANSCRIPTIONAL REGULATOR RV0890C-RELATED"/>
    <property type="match status" value="1"/>
</dbReference>
<dbReference type="Proteomes" id="UP000838748">
    <property type="component" value="Unassembled WGS sequence"/>
</dbReference>
<dbReference type="SUPFAM" id="SSF46894">
    <property type="entry name" value="C-terminal effector domain of the bipartite response regulators"/>
    <property type="match status" value="1"/>
</dbReference>
<gene>
    <name evidence="4" type="ORF">VMF7928_00822</name>
</gene>
<dbReference type="PANTHER" id="PTHR47691">
    <property type="entry name" value="REGULATOR-RELATED"/>
    <property type="match status" value="1"/>
</dbReference>
<dbReference type="CDD" id="cd00383">
    <property type="entry name" value="trans_reg_C"/>
    <property type="match status" value="1"/>
</dbReference>
<dbReference type="InterPro" id="IPR016032">
    <property type="entry name" value="Sig_transdc_resp-reg_C-effctor"/>
</dbReference>
<dbReference type="Gene3D" id="3.40.50.300">
    <property type="entry name" value="P-loop containing nucleotide triphosphate hydrolases"/>
    <property type="match status" value="1"/>
</dbReference>